<evidence type="ECO:0000313" key="6">
    <source>
        <dbReference type="Proteomes" id="UP001642520"/>
    </source>
</evidence>
<dbReference type="SUPFAM" id="SSF55729">
    <property type="entry name" value="Acyl-CoA N-acyltransferases (Nat)"/>
    <property type="match status" value="1"/>
</dbReference>
<proteinExistence type="inferred from homology"/>
<comment type="similarity">
    <text evidence="1">Belongs to the acetyltransferase family.</text>
</comment>
<dbReference type="CDD" id="cd04301">
    <property type="entry name" value="NAT_SF"/>
    <property type="match status" value="1"/>
</dbReference>
<evidence type="ECO:0000259" key="4">
    <source>
        <dbReference type="PROSITE" id="PS51186"/>
    </source>
</evidence>
<organism evidence="5 6">
    <name type="scientific">Xylocopa violacea</name>
    <name type="common">Violet carpenter bee</name>
    <name type="synonym">Apis violacea</name>
    <dbReference type="NCBI Taxonomy" id="135666"/>
    <lineage>
        <taxon>Eukaryota</taxon>
        <taxon>Metazoa</taxon>
        <taxon>Ecdysozoa</taxon>
        <taxon>Arthropoda</taxon>
        <taxon>Hexapoda</taxon>
        <taxon>Insecta</taxon>
        <taxon>Pterygota</taxon>
        <taxon>Neoptera</taxon>
        <taxon>Endopterygota</taxon>
        <taxon>Hymenoptera</taxon>
        <taxon>Apocrita</taxon>
        <taxon>Aculeata</taxon>
        <taxon>Apoidea</taxon>
        <taxon>Anthophila</taxon>
        <taxon>Apidae</taxon>
        <taxon>Xylocopa</taxon>
        <taxon>Xylocopa</taxon>
    </lineage>
</organism>
<sequence>MYTVELNDFSKVPDYFSIFEHRKYGGHFLLASEKTPHIFPELADFEHMPNGPQIDYTVLEKDGFDTEHPLFICYVAEINKNLIGYAIAYYTYSTWCGKAMYLEDLYITPNYREKHIGSKLLKAIAKEAVNNNCCRLDFSVLEWNPACNFYKYKGATDMTIVEGWHHYRFSDTALKILAADP</sequence>
<accession>A0ABP1ND75</accession>
<reference evidence="5 6" key="1">
    <citation type="submission" date="2024-08" db="EMBL/GenBank/DDBJ databases">
        <authorList>
            <person name="Will J Nash"/>
            <person name="Angela Man"/>
            <person name="Seanna McTaggart"/>
            <person name="Kendall Baker"/>
            <person name="Tom Barker"/>
            <person name="Leah Catchpole"/>
            <person name="Alex Durrant"/>
            <person name="Karim Gharbi"/>
            <person name="Naomi Irish"/>
            <person name="Gemy Kaithakottil"/>
            <person name="Debby Ku"/>
            <person name="Aaliyah Providence"/>
            <person name="Felix Shaw"/>
            <person name="David Swarbreck"/>
            <person name="Chris Watkins"/>
            <person name="Ann M. McCartney"/>
            <person name="Giulio Formenti"/>
            <person name="Alice Mouton"/>
            <person name="Noel Vella"/>
            <person name="Bjorn M von Reumont"/>
            <person name="Adriana Vella"/>
            <person name="Wilfried Haerty"/>
        </authorList>
    </citation>
    <scope>NUCLEOTIDE SEQUENCE [LARGE SCALE GENOMIC DNA]</scope>
</reference>
<keyword evidence="6" id="KW-1185">Reference proteome</keyword>
<keyword evidence="3" id="KW-0012">Acyltransferase</keyword>
<keyword evidence="2" id="KW-0808">Transferase</keyword>
<dbReference type="EMBL" id="CAXAJV020001288">
    <property type="protein sequence ID" value="CAL7937792.1"/>
    <property type="molecule type" value="Genomic_DNA"/>
</dbReference>
<dbReference type="Gene3D" id="3.40.630.30">
    <property type="match status" value="1"/>
</dbReference>
<dbReference type="InterPro" id="IPR051016">
    <property type="entry name" value="Diverse_Substrate_AcTransf"/>
</dbReference>
<protein>
    <recommendedName>
        <fullName evidence="4">N-acetyltransferase domain-containing protein</fullName>
    </recommendedName>
</protein>
<dbReference type="Proteomes" id="UP001642520">
    <property type="component" value="Unassembled WGS sequence"/>
</dbReference>
<evidence type="ECO:0000256" key="3">
    <source>
        <dbReference type="ARBA" id="ARBA00023315"/>
    </source>
</evidence>
<evidence type="ECO:0000313" key="5">
    <source>
        <dbReference type="EMBL" id="CAL7937792.1"/>
    </source>
</evidence>
<dbReference type="PANTHER" id="PTHR10545">
    <property type="entry name" value="DIAMINE N-ACETYLTRANSFERASE"/>
    <property type="match status" value="1"/>
</dbReference>
<evidence type="ECO:0000256" key="2">
    <source>
        <dbReference type="ARBA" id="ARBA00022679"/>
    </source>
</evidence>
<dbReference type="PANTHER" id="PTHR10545:SF29">
    <property type="entry name" value="GH14572P-RELATED"/>
    <property type="match status" value="1"/>
</dbReference>
<comment type="caution">
    <text evidence="5">The sequence shown here is derived from an EMBL/GenBank/DDBJ whole genome shotgun (WGS) entry which is preliminary data.</text>
</comment>
<evidence type="ECO:0000256" key="1">
    <source>
        <dbReference type="ARBA" id="ARBA00008694"/>
    </source>
</evidence>
<dbReference type="PROSITE" id="PS51186">
    <property type="entry name" value="GNAT"/>
    <property type="match status" value="1"/>
</dbReference>
<dbReference type="InterPro" id="IPR016181">
    <property type="entry name" value="Acyl_CoA_acyltransferase"/>
</dbReference>
<gene>
    <name evidence="5" type="ORF">XYLVIOL_LOCUS2913</name>
</gene>
<feature type="domain" description="N-acetyltransferase" evidence="4">
    <location>
        <begin position="29"/>
        <end position="174"/>
    </location>
</feature>
<dbReference type="Pfam" id="PF00583">
    <property type="entry name" value="Acetyltransf_1"/>
    <property type="match status" value="1"/>
</dbReference>
<name>A0ABP1ND75_XYLVO</name>
<dbReference type="InterPro" id="IPR000182">
    <property type="entry name" value="GNAT_dom"/>
</dbReference>